<gene>
    <name evidence="1" type="ORF">SAMN05421543_106159</name>
</gene>
<organism evidence="1 2">
    <name type="scientific">Alicyclobacillus macrosporangiidus</name>
    <dbReference type="NCBI Taxonomy" id="392015"/>
    <lineage>
        <taxon>Bacteria</taxon>
        <taxon>Bacillati</taxon>
        <taxon>Bacillota</taxon>
        <taxon>Bacilli</taxon>
        <taxon>Bacillales</taxon>
        <taxon>Alicyclobacillaceae</taxon>
        <taxon>Alicyclobacillus</taxon>
    </lineage>
</organism>
<dbReference type="STRING" id="392015.SAMN05421543_106159"/>
<dbReference type="EMBL" id="FPBV01000006">
    <property type="protein sequence ID" value="SFU71087.1"/>
    <property type="molecule type" value="Genomic_DNA"/>
</dbReference>
<accession>A0A1I7IDS5</accession>
<protein>
    <submittedName>
        <fullName evidence="1">Uncharacterized protein</fullName>
    </submittedName>
</protein>
<proteinExistence type="predicted"/>
<reference evidence="2" key="1">
    <citation type="submission" date="2016-10" db="EMBL/GenBank/DDBJ databases">
        <authorList>
            <person name="Varghese N."/>
        </authorList>
    </citation>
    <scope>NUCLEOTIDE SEQUENCE [LARGE SCALE GENOMIC DNA]</scope>
    <source>
        <strain evidence="2">DSM 17980</strain>
    </source>
</reference>
<evidence type="ECO:0000313" key="2">
    <source>
        <dbReference type="Proteomes" id="UP000183508"/>
    </source>
</evidence>
<dbReference type="Proteomes" id="UP000183508">
    <property type="component" value="Unassembled WGS sequence"/>
</dbReference>
<dbReference type="AlphaFoldDB" id="A0A1I7IDS5"/>
<evidence type="ECO:0000313" key="1">
    <source>
        <dbReference type="EMBL" id="SFU71087.1"/>
    </source>
</evidence>
<name>A0A1I7IDS5_9BACL</name>
<keyword evidence="2" id="KW-1185">Reference proteome</keyword>
<sequence>MMQLSRVLSSRRMAQTFTVYRKGGSWVAGRWNGTETPIQMTGVITVPSETDVEQVPEGDRQRGAICVYTAQPLMITNAGGTSDEILWRGQRYRAAKVWPYADYGYYKCIAVRMDDV</sequence>